<reference evidence="16" key="1">
    <citation type="submission" date="2003-08" db="EMBL/GenBank/DDBJ databases">
        <authorList>
            <person name="Birren B."/>
            <person name="Nusbaum C."/>
            <person name="Abebe A."/>
            <person name="Abouelleil A."/>
            <person name="Adekoya E."/>
            <person name="Ait-zahra M."/>
            <person name="Allen N."/>
            <person name="Allen T."/>
            <person name="An P."/>
            <person name="Anderson M."/>
            <person name="Anderson S."/>
            <person name="Arachchi H."/>
            <person name="Armbruster J."/>
            <person name="Bachantsang P."/>
            <person name="Baldwin J."/>
            <person name="Barry A."/>
            <person name="Bayul T."/>
            <person name="Blitshsteyn B."/>
            <person name="Bloom T."/>
            <person name="Blye J."/>
            <person name="Boguslavskiy L."/>
            <person name="Borowsky M."/>
            <person name="Boukhgalter B."/>
            <person name="Brunache A."/>
            <person name="Butler J."/>
            <person name="Calixte N."/>
            <person name="Calvo S."/>
            <person name="Camarata J."/>
            <person name="Campo K."/>
            <person name="Chang J."/>
            <person name="Cheshatsang Y."/>
            <person name="Citroen M."/>
            <person name="Collymore A."/>
            <person name="Considine T."/>
            <person name="Cook A."/>
            <person name="Cooke P."/>
            <person name="Corum B."/>
            <person name="Cuomo C."/>
            <person name="David R."/>
            <person name="Dawoe T."/>
            <person name="Degray S."/>
            <person name="Dodge S."/>
            <person name="Dooley K."/>
            <person name="Dorje P."/>
            <person name="Dorjee K."/>
            <person name="Dorris L."/>
            <person name="Duffey N."/>
            <person name="Dupes A."/>
            <person name="Elkins T."/>
            <person name="Engels R."/>
            <person name="Erickson J."/>
            <person name="Farina A."/>
            <person name="Faro S."/>
            <person name="Ferreira P."/>
            <person name="Fischer H."/>
            <person name="Fitzgerald M."/>
            <person name="Foley K."/>
            <person name="Gage D."/>
            <person name="Galagan J."/>
            <person name="Gearin G."/>
            <person name="Gnerre S."/>
            <person name="Gnirke A."/>
            <person name="Goyette A."/>
            <person name="Graham J."/>
            <person name="Grandbois E."/>
            <person name="Gyaltsen K."/>
            <person name="Hafez N."/>
            <person name="Hagopian D."/>
            <person name="Hagos B."/>
            <person name="Hall J."/>
            <person name="Hatcher B."/>
            <person name="Heller A."/>
            <person name="Higgins H."/>
            <person name="Honan T."/>
            <person name="Horn A."/>
            <person name="Houde N."/>
            <person name="Hughes L."/>
            <person name="Hulme W."/>
            <person name="Husby E."/>
            <person name="Iliev I."/>
            <person name="Jaffe D."/>
            <person name="Jones C."/>
            <person name="Kamal M."/>
            <person name="Kamat A."/>
            <person name="Kamvysselis M."/>
            <person name="Karlsson E."/>
            <person name="Kells C."/>
            <person name="Kieu A."/>
            <person name="Kisner P."/>
            <person name="Kodira C."/>
            <person name="Kulbokas E."/>
            <person name="Labutti K."/>
            <person name="Lama D."/>
            <person name="Landers T."/>
            <person name="Leger J."/>
            <person name="Levine S."/>
            <person name="Lewis D."/>
            <person name="Lewis T."/>
            <person name="Lindblad-toh K."/>
            <person name="Liu X."/>
            <person name="Lokyitsang T."/>
            <person name="Lokyitsang Y."/>
            <person name="Lucien O."/>
            <person name="Lui A."/>
            <person name="Ma L.J."/>
            <person name="Mabbitt R."/>
            <person name="Macdonald J."/>
            <person name="Maclean C."/>
            <person name="Major J."/>
            <person name="Manning J."/>
            <person name="Marabella R."/>
            <person name="Maru K."/>
            <person name="Matthews C."/>
            <person name="Mauceli E."/>
            <person name="Mccarthy M."/>
            <person name="Mcdonough S."/>
            <person name="Mcghee T."/>
            <person name="Meldrim J."/>
            <person name="Meneus L."/>
            <person name="Mesirov J."/>
            <person name="Mihalev A."/>
            <person name="Mihova T."/>
            <person name="Mikkelsen T."/>
            <person name="Mlenga V."/>
            <person name="Moru K."/>
            <person name="Mozes J."/>
            <person name="Mulrain L."/>
            <person name="Munson G."/>
            <person name="Naylor J."/>
            <person name="Newes C."/>
            <person name="Nguyen C."/>
            <person name="Nguyen N."/>
            <person name="Nguyen T."/>
            <person name="Nicol R."/>
            <person name="Nielsen C."/>
            <person name="Nizzari M."/>
            <person name="Norbu C."/>
            <person name="Norbu N."/>
            <person name="O'donnell P."/>
            <person name="Okoawo O."/>
            <person name="O'leary S."/>
            <person name="Omotosho B."/>
            <person name="O'neill K."/>
            <person name="Osman S."/>
            <person name="Parker S."/>
            <person name="Perrin D."/>
            <person name="Phunkhang P."/>
            <person name="Piqani B."/>
            <person name="Purcell S."/>
            <person name="Rachupka T."/>
            <person name="Ramasamy U."/>
            <person name="Rameau R."/>
            <person name="Ray V."/>
            <person name="Raymond C."/>
            <person name="Retta R."/>
            <person name="Richardson S."/>
            <person name="Rise C."/>
            <person name="Rodriguez J."/>
            <person name="Rogers J."/>
            <person name="Rogov P."/>
            <person name="Rutman M."/>
            <person name="Schupbach R."/>
            <person name="Seaman C."/>
            <person name="Settipalli S."/>
            <person name="Sharpe T."/>
            <person name="Sheridan J."/>
            <person name="Sherpa N."/>
            <person name="Shi J."/>
            <person name="Smirnov S."/>
            <person name="Smith C."/>
            <person name="Sougnez C."/>
            <person name="Spencer B."/>
            <person name="Stalker J."/>
            <person name="Stange-thomann N."/>
            <person name="Stavropoulos S."/>
            <person name="Stetson K."/>
            <person name="Stone C."/>
            <person name="Stone S."/>
            <person name="Stubbs M."/>
            <person name="Talamas J."/>
            <person name="Tchuinga P."/>
            <person name="Tenzing P."/>
            <person name="Tesfaye S."/>
            <person name="Theodore J."/>
            <person name="Thoulutsang Y."/>
            <person name="Topham K."/>
            <person name="Towey S."/>
            <person name="Tsamla T."/>
            <person name="Tsomo N."/>
            <person name="Vallee D."/>
            <person name="Vassiliev H."/>
            <person name="Venkataraman V."/>
            <person name="Vinson J."/>
            <person name="Vo A."/>
            <person name="Wade C."/>
            <person name="Wang S."/>
            <person name="Wangchuk T."/>
            <person name="Wangdi T."/>
            <person name="Whittaker C."/>
            <person name="Wilkinson J."/>
            <person name="Wu Y."/>
            <person name="Wyman D."/>
            <person name="Yadav S."/>
            <person name="Yang S."/>
            <person name="Yang X."/>
            <person name="Yeager S."/>
            <person name="Yee E."/>
            <person name="Young G."/>
            <person name="Zainoun J."/>
            <person name="Zembeck L."/>
            <person name="Zimmer A."/>
            <person name="Zody M."/>
            <person name="Lander E."/>
        </authorList>
    </citation>
    <scope>NUCLEOTIDE SEQUENCE [LARGE SCALE GENOMIC DNA]</scope>
</reference>
<reference evidence="15" key="3">
    <citation type="submission" date="2025-09" db="UniProtKB">
        <authorList>
            <consortium name="Ensembl"/>
        </authorList>
    </citation>
    <scope>IDENTIFICATION</scope>
</reference>
<evidence type="ECO:0000256" key="6">
    <source>
        <dbReference type="ARBA" id="ARBA00022448"/>
    </source>
</evidence>
<dbReference type="InterPro" id="IPR002913">
    <property type="entry name" value="START_lipid-bd_dom"/>
</dbReference>
<dbReference type="Pfam" id="PF01852">
    <property type="entry name" value="START"/>
    <property type="match status" value="1"/>
</dbReference>
<dbReference type="InterPro" id="IPR011993">
    <property type="entry name" value="PH-like_dom_sf"/>
</dbReference>
<evidence type="ECO:0000313" key="15">
    <source>
        <dbReference type="Ensembl" id="ENSCSAVP00000017562.1"/>
    </source>
</evidence>
<dbReference type="GO" id="GO:0035621">
    <property type="term" value="P:ER to Golgi ceramide transport"/>
    <property type="evidence" value="ECO:0007669"/>
    <property type="project" value="TreeGrafter"/>
</dbReference>
<feature type="domain" description="START" evidence="14">
    <location>
        <begin position="267"/>
        <end position="482"/>
    </location>
</feature>
<dbReference type="PROSITE" id="PS50003">
    <property type="entry name" value="PH_DOMAIN"/>
    <property type="match status" value="1"/>
</dbReference>
<comment type="catalytic activity">
    <reaction evidence="1">
        <text>N-hexadecanoylsphing-4-enine(in) = N-hexadecanoylsphing-4-enine(out)</text>
        <dbReference type="Rhea" id="RHEA:45720"/>
        <dbReference type="ChEBI" id="CHEBI:72959"/>
    </reaction>
</comment>
<dbReference type="CDD" id="cd08872">
    <property type="entry name" value="START_STARD11-like"/>
    <property type="match status" value="1"/>
</dbReference>
<evidence type="ECO:0000313" key="16">
    <source>
        <dbReference type="Proteomes" id="UP000007875"/>
    </source>
</evidence>
<keyword evidence="7" id="KW-0963">Cytoplasm</keyword>
<feature type="domain" description="PH" evidence="13">
    <location>
        <begin position="1"/>
        <end position="93"/>
    </location>
</feature>
<evidence type="ECO:0000256" key="1">
    <source>
        <dbReference type="ARBA" id="ARBA00000074"/>
    </source>
</evidence>
<evidence type="ECO:0000256" key="11">
    <source>
        <dbReference type="ARBA" id="ARBA00023055"/>
    </source>
</evidence>
<dbReference type="GO" id="GO:0005783">
    <property type="term" value="C:endoplasmic reticulum"/>
    <property type="evidence" value="ECO:0007669"/>
    <property type="project" value="UniProtKB-SubCell"/>
</dbReference>
<organism evidence="15 16">
    <name type="scientific">Ciona savignyi</name>
    <name type="common">Pacific transparent sea squirt</name>
    <dbReference type="NCBI Taxonomy" id="51511"/>
    <lineage>
        <taxon>Eukaryota</taxon>
        <taxon>Metazoa</taxon>
        <taxon>Chordata</taxon>
        <taxon>Tunicata</taxon>
        <taxon>Ascidiacea</taxon>
        <taxon>Phlebobranchia</taxon>
        <taxon>Cionidae</taxon>
        <taxon>Ciona</taxon>
    </lineage>
</organism>
<evidence type="ECO:0000256" key="4">
    <source>
        <dbReference type="ARBA" id="ARBA00004555"/>
    </source>
</evidence>
<evidence type="ECO:0000259" key="14">
    <source>
        <dbReference type="PROSITE" id="PS50848"/>
    </source>
</evidence>
<dbReference type="GO" id="GO:0008289">
    <property type="term" value="F:lipid binding"/>
    <property type="evidence" value="ECO:0007669"/>
    <property type="project" value="InterPro"/>
</dbReference>
<dbReference type="HOGENOM" id="CLU_017289_0_0_1"/>
<dbReference type="InterPro" id="IPR051213">
    <property type="entry name" value="START_lipid_transfer"/>
</dbReference>
<evidence type="ECO:0000256" key="5">
    <source>
        <dbReference type="ARBA" id="ARBA00021440"/>
    </source>
</evidence>
<dbReference type="Pfam" id="PF00169">
    <property type="entry name" value="PH"/>
    <property type="match status" value="1"/>
</dbReference>
<dbReference type="InterPro" id="IPR041952">
    <property type="entry name" value="STARD11_START"/>
</dbReference>
<dbReference type="CDD" id="cd13283">
    <property type="entry name" value="PH_GPBP"/>
    <property type="match status" value="1"/>
</dbReference>
<evidence type="ECO:0000256" key="2">
    <source>
        <dbReference type="ARBA" id="ARBA00004240"/>
    </source>
</evidence>
<dbReference type="InParanoid" id="H2ZIZ6"/>
<sequence>MLDGVLGKWTNYYHGWQDRFVICQEGTLSYYRAQDETEFGCRGSISLTKASVVCDEFDTCRFDVTVGDNIWYLRATDETERQKWVDVIELNKAVIPSKSRKVKKRSLVFSPSMSSLPPMEETKDLHEKMDELRTFQKILDKQVTKLQGYFDVFTDENNNKNNPERLNAVLEQTDFKGEAITFRATASGILNSLSQCLQLINNRELLWQTRQPPPVHHEIKKLDERIDEELNSDDEDVFFDPEADLMQNKITHRHSKELNKRIQEHLSLIDRSGNEDSGWDIIAEDGEMKLYRKELVINGLICDPLKAVHSVGSVTAKEMCHYFWVPEVRKDWEKTEVFQVLENLDEFTTINYQTHKQVWPAAQRDCLYLSSMVKVDSPPCAGDKTPHDTWIVCNFSVDHPEVNSVPGCVRALIEVALICQTFITPPKDGGPITRDCLQCDIVYVANVNPGGWAPASVLRSIYKREYPKFLNFYTNYVQEKRKDLEILF</sequence>
<dbReference type="SMART" id="SM00233">
    <property type="entry name" value="PH"/>
    <property type="match status" value="1"/>
</dbReference>
<evidence type="ECO:0000256" key="10">
    <source>
        <dbReference type="ARBA" id="ARBA00023054"/>
    </source>
</evidence>
<dbReference type="GeneTree" id="ENSGT00940000155123"/>
<dbReference type="FunFam" id="2.30.29.30:FF:000382">
    <property type="entry name" value="Uncharacterized protein, isoform A"/>
    <property type="match status" value="1"/>
</dbReference>
<dbReference type="eggNOG" id="KOG1739">
    <property type="taxonomic scope" value="Eukaryota"/>
</dbReference>
<evidence type="ECO:0000259" key="13">
    <source>
        <dbReference type="PROSITE" id="PS50003"/>
    </source>
</evidence>
<dbReference type="SMART" id="SM00234">
    <property type="entry name" value="START"/>
    <property type="match status" value="1"/>
</dbReference>
<dbReference type="PROSITE" id="PS50848">
    <property type="entry name" value="START"/>
    <property type="match status" value="1"/>
</dbReference>
<dbReference type="FunCoup" id="H2ZIZ6">
    <property type="interactions" value="666"/>
</dbReference>
<dbReference type="Ensembl" id="ENSCSAVT00000017753.1">
    <property type="protein sequence ID" value="ENSCSAVP00000017562.1"/>
    <property type="gene ID" value="ENSCSAVG00000010346.1"/>
</dbReference>
<keyword evidence="11" id="KW-0445">Lipid transport</keyword>
<evidence type="ECO:0000256" key="9">
    <source>
        <dbReference type="ARBA" id="ARBA00023034"/>
    </source>
</evidence>
<dbReference type="Gene3D" id="3.30.530.20">
    <property type="match status" value="1"/>
</dbReference>
<dbReference type="Gene3D" id="2.30.29.30">
    <property type="entry name" value="Pleckstrin-homology domain (PH domain)/Phosphotyrosine-binding domain (PTB)"/>
    <property type="match status" value="1"/>
</dbReference>
<protein>
    <recommendedName>
        <fullName evidence="5">Ceramide transfer protein</fullName>
    </recommendedName>
    <alternativeName>
        <fullName evidence="12">Collagen type IV alpha-3-binding protein</fullName>
    </alternativeName>
</protein>
<proteinExistence type="predicted"/>
<keyword evidence="8" id="KW-0256">Endoplasmic reticulum</keyword>
<keyword evidence="16" id="KW-1185">Reference proteome</keyword>
<keyword evidence="10" id="KW-0175">Coiled coil</keyword>
<dbReference type="OMA" id="WSHMRRV"/>
<comment type="subcellular location">
    <subcellularLocation>
        <location evidence="3">Cytoplasm</location>
    </subcellularLocation>
    <subcellularLocation>
        <location evidence="2">Endoplasmic reticulum</location>
    </subcellularLocation>
    <subcellularLocation>
        <location evidence="4">Golgi apparatus</location>
    </subcellularLocation>
</comment>
<dbReference type="AlphaFoldDB" id="H2ZIZ6"/>
<dbReference type="GO" id="GO:0005794">
    <property type="term" value="C:Golgi apparatus"/>
    <property type="evidence" value="ECO:0007669"/>
    <property type="project" value="UniProtKB-SubCell"/>
</dbReference>
<reference evidence="15" key="2">
    <citation type="submission" date="2025-08" db="UniProtKB">
        <authorList>
            <consortium name="Ensembl"/>
        </authorList>
    </citation>
    <scope>IDENTIFICATION</scope>
</reference>
<evidence type="ECO:0000256" key="7">
    <source>
        <dbReference type="ARBA" id="ARBA00022490"/>
    </source>
</evidence>
<dbReference type="SUPFAM" id="SSF50729">
    <property type="entry name" value="PH domain-like"/>
    <property type="match status" value="1"/>
</dbReference>
<dbReference type="Proteomes" id="UP000007875">
    <property type="component" value="Unassembled WGS sequence"/>
</dbReference>
<evidence type="ECO:0000256" key="3">
    <source>
        <dbReference type="ARBA" id="ARBA00004496"/>
    </source>
</evidence>
<dbReference type="STRING" id="51511.ENSCSAVP00000017562"/>
<dbReference type="InterPro" id="IPR001849">
    <property type="entry name" value="PH_domain"/>
</dbReference>
<dbReference type="InterPro" id="IPR023393">
    <property type="entry name" value="START-like_dom_sf"/>
</dbReference>
<keyword evidence="6" id="KW-0813">Transport</keyword>
<evidence type="ECO:0000256" key="12">
    <source>
        <dbReference type="ARBA" id="ARBA00031527"/>
    </source>
</evidence>
<name>H2ZIZ6_CIOSA</name>
<dbReference type="PANTHER" id="PTHR19308">
    <property type="entry name" value="PHOSPHATIDYLCHOLINE TRANSFER PROTEIN"/>
    <property type="match status" value="1"/>
</dbReference>
<dbReference type="SUPFAM" id="SSF55961">
    <property type="entry name" value="Bet v1-like"/>
    <property type="match status" value="1"/>
</dbReference>
<accession>H2ZIZ6</accession>
<evidence type="ECO:0000256" key="8">
    <source>
        <dbReference type="ARBA" id="ARBA00022824"/>
    </source>
</evidence>
<dbReference type="PANTHER" id="PTHR19308:SF53">
    <property type="entry name" value="CERAMIDE TRANSFER PROTEIN"/>
    <property type="match status" value="1"/>
</dbReference>
<keyword evidence="9" id="KW-0333">Golgi apparatus</keyword>